<feature type="transmembrane region" description="Helical" evidence="1">
    <location>
        <begin position="56"/>
        <end position="74"/>
    </location>
</feature>
<reference evidence="2 3" key="1">
    <citation type="submission" date="2018-06" db="EMBL/GenBank/DDBJ databases">
        <title>Comparative genomics reveals the genomic features of Rhizophagus irregularis, R. cerebriforme, R. diaphanum and Gigaspora rosea, and their symbiotic lifestyle signature.</title>
        <authorList>
            <person name="Morin E."/>
            <person name="San Clemente H."/>
            <person name="Chen E.C.H."/>
            <person name="De La Providencia I."/>
            <person name="Hainaut M."/>
            <person name="Kuo A."/>
            <person name="Kohler A."/>
            <person name="Murat C."/>
            <person name="Tang N."/>
            <person name="Roy S."/>
            <person name="Loubradou J."/>
            <person name="Henrissat B."/>
            <person name="Grigoriev I.V."/>
            <person name="Corradi N."/>
            <person name="Roux C."/>
            <person name="Martin F.M."/>
        </authorList>
    </citation>
    <scope>NUCLEOTIDE SEQUENCE [LARGE SCALE GENOMIC DNA]</scope>
    <source>
        <strain evidence="2 3">DAOM 194757</strain>
    </source>
</reference>
<keyword evidence="3" id="KW-1185">Reference proteome</keyword>
<protein>
    <submittedName>
        <fullName evidence="2">Uncharacterized protein</fullName>
    </submittedName>
</protein>
<sequence length="106" mass="12305">MALYNTTVIYLHTSSRKLFFDLEIPITSILHDKYCIVLDFCNRISCLTRFLQTRSFRAILAISLGTKIVGGFSSYNFTSLAFLCYINYPLSMPLLFLTFLKFLKKH</sequence>
<proteinExistence type="predicted"/>
<evidence type="ECO:0000313" key="2">
    <source>
        <dbReference type="EMBL" id="RIB04440.1"/>
    </source>
</evidence>
<organism evidence="2 3">
    <name type="scientific">Gigaspora rosea</name>
    <dbReference type="NCBI Taxonomy" id="44941"/>
    <lineage>
        <taxon>Eukaryota</taxon>
        <taxon>Fungi</taxon>
        <taxon>Fungi incertae sedis</taxon>
        <taxon>Mucoromycota</taxon>
        <taxon>Glomeromycotina</taxon>
        <taxon>Glomeromycetes</taxon>
        <taxon>Diversisporales</taxon>
        <taxon>Gigasporaceae</taxon>
        <taxon>Gigaspora</taxon>
    </lineage>
</organism>
<keyword evidence="1" id="KW-1133">Transmembrane helix</keyword>
<comment type="caution">
    <text evidence="2">The sequence shown here is derived from an EMBL/GenBank/DDBJ whole genome shotgun (WGS) entry which is preliminary data.</text>
</comment>
<evidence type="ECO:0000313" key="3">
    <source>
        <dbReference type="Proteomes" id="UP000266673"/>
    </source>
</evidence>
<dbReference type="Proteomes" id="UP000266673">
    <property type="component" value="Unassembled WGS sequence"/>
</dbReference>
<keyword evidence="1" id="KW-0472">Membrane</keyword>
<dbReference type="EMBL" id="QKWP01002181">
    <property type="protein sequence ID" value="RIB04440.1"/>
    <property type="molecule type" value="Genomic_DNA"/>
</dbReference>
<evidence type="ECO:0000256" key="1">
    <source>
        <dbReference type="SAM" id="Phobius"/>
    </source>
</evidence>
<keyword evidence="1" id="KW-0812">Transmembrane</keyword>
<feature type="transmembrane region" description="Helical" evidence="1">
    <location>
        <begin position="80"/>
        <end position="103"/>
    </location>
</feature>
<dbReference type="AlphaFoldDB" id="A0A397U2I7"/>
<gene>
    <name evidence="2" type="ORF">C2G38_2120669</name>
</gene>
<name>A0A397U2I7_9GLOM</name>
<accession>A0A397U2I7</accession>